<dbReference type="STRING" id="290315.Clim_1740"/>
<evidence type="ECO:0000256" key="2">
    <source>
        <dbReference type="SAM" id="SignalP"/>
    </source>
</evidence>
<evidence type="ECO:0000313" key="4">
    <source>
        <dbReference type="EMBL" id="ACD90781.1"/>
    </source>
</evidence>
<dbReference type="AlphaFoldDB" id="B3EEH1"/>
<keyword evidence="1" id="KW-0378">Hydrolase</keyword>
<dbReference type="InterPro" id="IPR012338">
    <property type="entry name" value="Beta-lactam/transpept-like"/>
</dbReference>
<evidence type="ECO:0000313" key="5">
    <source>
        <dbReference type="Proteomes" id="UP000008841"/>
    </source>
</evidence>
<dbReference type="EMBL" id="CP001097">
    <property type="protein sequence ID" value="ACD90781.1"/>
    <property type="molecule type" value="Genomic_DNA"/>
</dbReference>
<dbReference type="Pfam" id="PF00144">
    <property type="entry name" value="Beta-lactamase"/>
    <property type="match status" value="1"/>
</dbReference>
<dbReference type="PANTHER" id="PTHR43283">
    <property type="entry name" value="BETA-LACTAMASE-RELATED"/>
    <property type="match status" value="1"/>
</dbReference>
<dbReference type="OrthoDB" id="9805821at2"/>
<dbReference type="Gene3D" id="3.40.710.10">
    <property type="entry name" value="DD-peptidase/beta-lactamase superfamily"/>
    <property type="match status" value="1"/>
</dbReference>
<feature type="signal peptide" evidence="2">
    <location>
        <begin position="1"/>
        <end position="26"/>
    </location>
</feature>
<organism evidence="4 5">
    <name type="scientific">Chlorobium limicola (strain DSM 245 / NBRC 103803 / 6330)</name>
    <dbReference type="NCBI Taxonomy" id="290315"/>
    <lineage>
        <taxon>Bacteria</taxon>
        <taxon>Pseudomonadati</taxon>
        <taxon>Chlorobiota</taxon>
        <taxon>Chlorobiia</taxon>
        <taxon>Chlorobiales</taxon>
        <taxon>Chlorobiaceae</taxon>
        <taxon>Chlorobium/Pelodictyon group</taxon>
        <taxon>Chlorobium</taxon>
    </lineage>
</organism>
<keyword evidence="2" id="KW-0732">Signal</keyword>
<feature type="domain" description="Beta-lactamase-related" evidence="3">
    <location>
        <begin position="35"/>
        <end position="359"/>
    </location>
</feature>
<accession>B3EEH1</accession>
<sequence length="379" mass="41392" precursor="true">MGICRSLFIALLTVAAAISIPRPATAGDFGPLETIAEAAVRDGVFPGTSIAVIHHGKTVFHRAFGRQSFSADSPAADTTTIYDLASLTKAVVTTGIVMQLVERDSLNLDAPVSRYMPAFASRGKQQVTIRNLMLHNSGLRAHTLFHKTCRTPEEVFRAIAADTLLSPPGIKTLYSDLGFITLGRIVETVTGRTLEANFRQRFALPLGMRRTMFNPPASLFSSIAPTEQDTSWHSSLRRPLVHDQNAALLGGVAGHAGLFSTTGDLIPYVRMLMQKGLYEGKPYARPETVRMFTSRNGKDSRTLGWDLRSLEGASSAGSAFSTSSWGHLGFTGTSIWVDPEKDLAVIMLSNRVHPTSENIKIRKFRPLLHDTVVRCLELK</sequence>
<dbReference type="KEGG" id="cli:Clim_1740"/>
<dbReference type="MEROPS" id="S12.950"/>
<dbReference type="PANTHER" id="PTHR43283:SF11">
    <property type="entry name" value="BETA-LACTAMASE-RELATED DOMAIN-CONTAINING PROTEIN"/>
    <property type="match status" value="1"/>
</dbReference>
<dbReference type="GO" id="GO:0016787">
    <property type="term" value="F:hydrolase activity"/>
    <property type="evidence" value="ECO:0007669"/>
    <property type="project" value="UniProtKB-KW"/>
</dbReference>
<dbReference type="Proteomes" id="UP000008841">
    <property type="component" value="Chromosome"/>
</dbReference>
<feature type="chain" id="PRO_5002787759" evidence="2">
    <location>
        <begin position="27"/>
        <end position="379"/>
    </location>
</feature>
<gene>
    <name evidence="4" type="ordered locus">Clim_1740</name>
</gene>
<proteinExistence type="predicted"/>
<dbReference type="eggNOG" id="COG1680">
    <property type="taxonomic scope" value="Bacteria"/>
</dbReference>
<dbReference type="InterPro" id="IPR001466">
    <property type="entry name" value="Beta-lactam-related"/>
</dbReference>
<reference evidence="4 5" key="1">
    <citation type="submission" date="2008-05" db="EMBL/GenBank/DDBJ databases">
        <title>Complete sequence of Chlorobium limicola DSM 245.</title>
        <authorList>
            <consortium name="US DOE Joint Genome Institute"/>
            <person name="Lucas S."/>
            <person name="Copeland A."/>
            <person name="Lapidus A."/>
            <person name="Glavina del Rio T."/>
            <person name="Dalin E."/>
            <person name="Tice H."/>
            <person name="Bruce D."/>
            <person name="Goodwin L."/>
            <person name="Pitluck S."/>
            <person name="Schmutz J."/>
            <person name="Larimer F."/>
            <person name="Land M."/>
            <person name="Hauser L."/>
            <person name="Kyrpides N."/>
            <person name="Ovchinnikova G."/>
            <person name="Zhao F."/>
            <person name="Li T."/>
            <person name="Liu Z."/>
            <person name="Overmann J."/>
            <person name="Bryant D.A."/>
            <person name="Richardson P."/>
        </authorList>
    </citation>
    <scope>NUCLEOTIDE SEQUENCE [LARGE SCALE GENOMIC DNA]</scope>
    <source>
        <strain evidence="5">DSM 245 / NBRC 103803 / 6330</strain>
    </source>
</reference>
<dbReference type="RefSeq" id="WP_012466654.1">
    <property type="nucleotide sequence ID" value="NC_010803.1"/>
</dbReference>
<dbReference type="InterPro" id="IPR050789">
    <property type="entry name" value="Diverse_Enzym_Activities"/>
</dbReference>
<protein>
    <submittedName>
        <fullName evidence="4">Beta-lactamase</fullName>
    </submittedName>
</protein>
<evidence type="ECO:0000256" key="1">
    <source>
        <dbReference type="ARBA" id="ARBA00022801"/>
    </source>
</evidence>
<dbReference type="SUPFAM" id="SSF56601">
    <property type="entry name" value="beta-lactamase/transpeptidase-like"/>
    <property type="match status" value="1"/>
</dbReference>
<name>B3EEH1_CHLL2</name>
<dbReference type="HOGENOM" id="CLU_020027_1_1_10"/>
<evidence type="ECO:0000259" key="3">
    <source>
        <dbReference type="Pfam" id="PF00144"/>
    </source>
</evidence>